<feature type="chain" id="PRO_5046566480" evidence="6">
    <location>
        <begin position="31"/>
        <end position="411"/>
    </location>
</feature>
<sequence>MRRPFRQGSLPAVAVLAALLAAGLASPAGASSDDLPSVSVLKPSAVASSAHTVRLVTGDRVVVTGSGADRQVSFAPDSDSPTGTASILKHGKDITVVPEEVRPLLDAGALDPRLFEVGELIEQGYADGRDLPLIVQNSSAAGKAPANSRQVRRLPAIKATAAAVDPEQAQRFWAGLRDKQDGATVKRLADGVRKVWLDGKVTPTLDKSVPQIGAPTAWAAGYDGSGTKVAILDTGIDATHADLSDRIDETRNFSDSADAVDRHGHGAHVTSTIAGSGAASGGKYKSVAPGAKLLIGKVLGDNGSGTESGVLAGMEWAAHSGAKVVSMSLGADTYTDGTDPMSQAVNTLTKDTGTLFVIAAGNTGPDAGTVGTPGAADAALTVAAVDDQDEIASFSSRGPRFGDGAMKPDIA</sequence>
<dbReference type="PROSITE" id="PS00136">
    <property type="entry name" value="SUBTILASE_ASP"/>
    <property type="match status" value="1"/>
</dbReference>
<accession>A0ABY9IYM0</accession>
<dbReference type="PRINTS" id="PR00723">
    <property type="entry name" value="SUBTILISIN"/>
</dbReference>
<gene>
    <name evidence="8" type="ORF">P8A19_36655</name>
</gene>
<dbReference type="InterPro" id="IPR023827">
    <property type="entry name" value="Peptidase_S8_Asp-AS"/>
</dbReference>
<evidence type="ECO:0000313" key="9">
    <source>
        <dbReference type="Proteomes" id="UP001235744"/>
    </source>
</evidence>
<dbReference type="SUPFAM" id="SSF52743">
    <property type="entry name" value="Subtilisin-like"/>
    <property type="match status" value="1"/>
</dbReference>
<keyword evidence="3" id="KW-0378">Hydrolase</keyword>
<comment type="similarity">
    <text evidence="1 5">Belongs to the peptidase S8 family.</text>
</comment>
<evidence type="ECO:0000256" key="5">
    <source>
        <dbReference type="PROSITE-ProRule" id="PRU01240"/>
    </source>
</evidence>
<evidence type="ECO:0000313" key="8">
    <source>
        <dbReference type="EMBL" id="WLQ60622.1"/>
    </source>
</evidence>
<reference evidence="8 9" key="1">
    <citation type="submission" date="2023-03" db="EMBL/GenBank/DDBJ databases">
        <title>Isolation and description of six Streptomyces strains from soil environments, able to metabolize different microbial glucans.</title>
        <authorList>
            <person name="Widen T."/>
            <person name="Larsbrink J."/>
        </authorList>
    </citation>
    <scope>NUCLEOTIDE SEQUENCE [LARGE SCALE GENOMIC DNA]</scope>
    <source>
        <strain evidence="8 9">Alt2</strain>
    </source>
</reference>
<dbReference type="EMBL" id="CP120988">
    <property type="protein sequence ID" value="WLQ60622.1"/>
    <property type="molecule type" value="Genomic_DNA"/>
</dbReference>
<name>A0ABY9IYM0_9ACTN</name>
<dbReference type="InterPro" id="IPR050131">
    <property type="entry name" value="Peptidase_S8_subtilisin-like"/>
</dbReference>
<keyword evidence="2" id="KW-0645">Protease</keyword>
<proteinExistence type="inferred from homology"/>
<evidence type="ECO:0000256" key="3">
    <source>
        <dbReference type="ARBA" id="ARBA00022801"/>
    </source>
</evidence>
<dbReference type="InterPro" id="IPR015500">
    <property type="entry name" value="Peptidase_S8_subtilisin-rel"/>
</dbReference>
<evidence type="ECO:0000256" key="4">
    <source>
        <dbReference type="ARBA" id="ARBA00022825"/>
    </source>
</evidence>
<dbReference type="RefSeq" id="WP_306069152.1">
    <property type="nucleotide sequence ID" value="NZ_CP120988.1"/>
</dbReference>
<evidence type="ECO:0000256" key="1">
    <source>
        <dbReference type="ARBA" id="ARBA00011073"/>
    </source>
</evidence>
<organism evidence="8 9">
    <name type="scientific">Streptomyces poriferorum</name>
    <dbReference type="NCBI Taxonomy" id="2798799"/>
    <lineage>
        <taxon>Bacteria</taxon>
        <taxon>Bacillati</taxon>
        <taxon>Actinomycetota</taxon>
        <taxon>Actinomycetes</taxon>
        <taxon>Kitasatosporales</taxon>
        <taxon>Streptomycetaceae</taxon>
        <taxon>Streptomyces</taxon>
    </lineage>
</organism>
<keyword evidence="9" id="KW-1185">Reference proteome</keyword>
<dbReference type="Gene3D" id="3.40.50.200">
    <property type="entry name" value="Peptidase S8/S53 domain"/>
    <property type="match status" value="1"/>
</dbReference>
<protein>
    <submittedName>
        <fullName evidence="8">S8 family serine peptidase</fullName>
    </submittedName>
</protein>
<dbReference type="Proteomes" id="UP001235744">
    <property type="component" value="Chromosome"/>
</dbReference>
<dbReference type="PANTHER" id="PTHR43806:SF11">
    <property type="entry name" value="CEREVISIN-RELATED"/>
    <property type="match status" value="1"/>
</dbReference>
<comment type="caution">
    <text evidence="5">Lacks conserved residue(s) required for the propagation of feature annotation.</text>
</comment>
<evidence type="ECO:0000259" key="7">
    <source>
        <dbReference type="Pfam" id="PF00082"/>
    </source>
</evidence>
<keyword evidence="4" id="KW-0720">Serine protease</keyword>
<evidence type="ECO:0000256" key="2">
    <source>
        <dbReference type="ARBA" id="ARBA00022670"/>
    </source>
</evidence>
<dbReference type="Pfam" id="PF00082">
    <property type="entry name" value="Peptidase_S8"/>
    <property type="match status" value="1"/>
</dbReference>
<feature type="domain" description="Peptidase S8/S53" evidence="7">
    <location>
        <begin position="224"/>
        <end position="411"/>
    </location>
</feature>
<feature type="signal peptide" evidence="6">
    <location>
        <begin position="1"/>
        <end position="30"/>
    </location>
</feature>
<keyword evidence="6" id="KW-0732">Signal</keyword>
<evidence type="ECO:0000256" key="6">
    <source>
        <dbReference type="SAM" id="SignalP"/>
    </source>
</evidence>
<dbReference type="InterPro" id="IPR000209">
    <property type="entry name" value="Peptidase_S8/S53_dom"/>
</dbReference>
<dbReference type="PROSITE" id="PS51892">
    <property type="entry name" value="SUBTILASE"/>
    <property type="match status" value="1"/>
</dbReference>
<dbReference type="InterPro" id="IPR036852">
    <property type="entry name" value="Peptidase_S8/S53_dom_sf"/>
</dbReference>
<dbReference type="PANTHER" id="PTHR43806">
    <property type="entry name" value="PEPTIDASE S8"/>
    <property type="match status" value="1"/>
</dbReference>